<keyword evidence="3" id="KW-1185">Reference proteome</keyword>
<dbReference type="Gene3D" id="3.40.605.10">
    <property type="entry name" value="Aldehyde Dehydrogenase, Chain A, domain 1"/>
    <property type="match status" value="1"/>
</dbReference>
<reference evidence="2 3" key="1">
    <citation type="journal article" date="2018" name="Proc. R. Soc. B">
        <title>A non-coding region near Follistatin controls head colour polymorphism in the Gouldian finch.</title>
        <authorList>
            <person name="Toomey M.B."/>
            <person name="Marques C.I."/>
            <person name="Andrade P."/>
            <person name="Araujo P.M."/>
            <person name="Sabatino S."/>
            <person name="Gazda M.A."/>
            <person name="Afonso S."/>
            <person name="Lopes R.J."/>
            <person name="Corbo J.C."/>
            <person name="Carneiro M."/>
        </authorList>
    </citation>
    <scope>NUCLEOTIDE SEQUENCE [LARGE SCALE GENOMIC DNA]</scope>
    <source>
        <strain evidence="2">Red01</strain>
        <tissue evidence="2">Muscle</tissue>
    </source>
</reference>
<dbReference type="EMBL" id="QUSF01007695">
    <property type="protein sequence ID" value="RLV62422.1"/>
    <property type="molecule type" value="Genomic_DNA"/>
</dbReference>
<accession>A0A3L8Q5R5</accession>
<dbReference type="AlphaFoldDB" id="A0A3L8Q5R5"/>
<evidence type="ECO:0000313" key="2">
    <source>
        <dbReference type="EMBL" id="RLV62422.1"/>
    </source>
</evidence>
<proteinExistence type="predicted"/>
<dbReference type="OrthoDB" id="5322683at2759"/>
<feature type="non-terminal residue" evidence="2">
    <location>
        <position position="109"/>
    </location>
</feature>
<evidence type="ECO:0000313" key="3">
    <source>
        <dbReference type="Proteomes" id="UP000276834"/>
    </source>
</evidence>
<dbReference type="InterPro" id="IPR016162">
    <property type="entry name" value="Ald_DH_N"/>
</dbReference>
<gene>
    <name evidence="2" type="ORF">DV515_00019334</name>
</gene>
<dbReference type="PANTHER" id="PTHR14516:SF3">
    <property type="entry name" value="DELTA-1-PYRROLINE-5-CARBOXYLATE DEHYDROGENASE, MITOCHONDRIAL"/>
    <property type="match status" value="1"/>
</dbReference>
<protein>
    <submittedName>
        <fullName evidence="2">Uncharacterized protein</fullName>
    </submittedName>
</protein>
<organism evidence="2 3">
    <name type="scientific">Chloebia gouldiae</name>
    <name type="common">Gouldian finch</name>
    <name type="synonym">Erythrura gouldiae</name>
    <dbReference type="NCBI Taxonomy" id="44316"/>
    <lineage>
        <taxon>Eukaryota</taxon>
        <taxon>Metazoa</taxon>
        <taxon>Chordata</taxon>
        <taxon>Craniata</taxon>
        <taxon>Vertebrata</taxon>
        <taxon>Euteleostomi</taxon>
        <taxon>Archelosauria</taxon>
        <taxon>Archosauria</taxon>
        <taxon>Dinosauria</taxon>
        <taxon>Saurischia</taxon>
        <taxon>Theropoda</taxon>
        <taxon>Coelurosauria</taxon>
        <taxon>Aves</taxon>
        <taxon>Neognathae</taxon>
        <taxon>Neoaves</taxon>
        <taxon>Telluraves</taxon>
        <taxon>Australaves</taxon>
        <taxon>Passeriformes</taxon>
        <taxon>Passeroidea</taxon>
        <taxon>Passeridae</taxon>
        <taxon>Chloebia</taxon>
    </lineage>
</organism>
<comment type="caution">
    <text evidence="2">The sequence shown here is derived from an EMBL/GenBank/DDBJ whole genome shotgun (WGS) entry which is preliminary data.</text>
</comment>
<sequence>MHHCCIPPCTIAAFPHAPLLHSPFHSLSLQGKTVIQAEIDAAAELIDFFRFNAKFALELEQSQPLSVDISTNSMVYRGLEVSWAPCPTRAPLGDRRLPMGPSPCASAGL</sequence>
<evidence type="ECO:0000256" key="1">
    <source>
        <dbReference type="SAM" id="MobiDB-lite"/>
    </source>
</evidence>
<feature type="region of interest" description="Disordered" evidence="1">
    <location>
        <begin position="90"/>
        <end position="109"/>
    </location>
</feature>
<dbReference type="GO" id="GO:0003842">
    <property type="term" value="F:L-glutamate gamma-semialdehyde dehydrogenase activity"/>
    <property type="evidence" value="ECO:0007669"/>
    <property type="project" value="TreeGrafter"/>
</dbReference>
<dbReference type="Proteomes" id="UP000276834">
    <property type="component" value="Unassembled WGS sequence"/>
</dbReference>
<name>A0A3L8Q5R5_CHLGU</name>
<dbReference type="PANTHER" id="PTHR14516">
    <property type="entry name" value="1-PYRROLINE-5-CARBOXYLATE DEHYDROGENASE FAMILY MEMBER"/>
    <property type="match status" value="1"/>
</dbReference>